<dbReference type="Gene3D" id="3.30.1330.10">
    <property type="entry name" value="PurM-like, N-terminal domain"/>
    <property type="match status" value="1"/>
</dbReference>
<dbReference type="InterPro" id="IPR011854">
    <property type="entry name" value="HypE"/>
</dbReference>
<dbReference type="OrthoDB" id="153904at2"/>
<dbReference type="Proteomes" id="UP000093044">
    <property type="component" value="Chromosome"/>
</dbReference>
<sequence length="332" mass="35597">MTDKPETKLPSGKLSPEALKRNVLSYNGAPRPEVLIGPGVGEDAAVIKWPEGKYMVFASDPIVGAESGAGRLLVRINSNDIASKGGDPAYLAVTLILPPSFGEEGAARIMREIDEECRAQGIAVAGGHTEFNDRYDRPVIMGALVGTADKVMRAKDISEGDLLIVTKHIGIEGMSILALDRPDLLSPFMSKAEIAEILSWSEMTSVLAESRLLRPFAKFMHDPTEGGFMGGLDEICSLCGLRAELDRESLAIHPLTRRAAENLSFDPLHLIASGSMLAVVPERHAQEALSALAAAGIEAAVAGRMGGKLEAPLPEPAEELWRLLKMEKKDAR</sequence>
<gene>
    <name evidence="4" type="ORF">BED41_13165</name>
</gene>
<dbReference type="Pfam" id="PF02769">
    <property type="entry name" value="AIRS_C"/>
    <property type="match status" value="1"/>
</dbReference>
<evidence type="ECO:0000259" key="2">
    <source>
        <dbReference type="Pfam" id="PF00586"/>
    </source>
</evidence>
<accession>A0A1B2I7M1</accession>
<organism evidence="4 5">
    <name type="scientific">Cloacibacillus porcorum</name>
    <dbReference type="NCBI Taxonomy" id="1197717"/>
    <lineage>
        <taxon>Bacteria</taxon>
        <taxon>Thermotogati</taxon>
        <taxon>Synergistota</taxon>
        <taxon>Synergistia</taxon>
        <taxon>Synergistales</taxon>
        <taxon>Synergistaceae</taxon>
        <taxon>Cloacibacillus</taxon>
    </lineage>
</organism>
<dbReference type="PANTHER" id="PTHR30303">
    <property type="entry name" value="HYDROGENASE ISOENZYMES FORMATION PROTEIN HYPE"/>
    <property type="match status" value="1"/>
</dbReference>
<evidence type="ECO:0000256" key="1">
    <source>
        <dbReference type="ARBA" id="ARBA00006243"/>
    </source>
</evidence>
<protein>
    <submittedName>
        <fullName evidence="4">Hydrogenase expression protein</fullName>
    </submittedName>
</protein>
<dbReference type="STRING" id="1197717.BED41_13165"/>
<reference evidence="4" key="1">
    <citation type="submission" date="2016-08" db="EMBL/GenBank/DDBJ databases">
        <title>Complete genome of Cloacibacillus porcorum.</title>
        <authorList>
            <person name="Looft T."/>
            <person name="Bayles D.O."/>
            <person name="Alt D.P."/>
        </authorList>
    </citation>
    <scope>NUCLEOTIDE SEQUENCE [LARGE SCALE GENOMIC DNA]</scope>
    <source>
        <strain evidence="4">CL-84</strain>
    </source>
</reference>
<dbReference type="RefSeq" id="WP_066747222.1">
    <property type="nucleotide sequence ID" value="NZ_CP016757.1"/>
</dbReference>
<dbReference type="InterPro" id="IPR016188">
    <property type="entry name" value="PurM-like_N"/>
</dbReference>
<dbReference type="KEGG" id="cpor:BED41_13165"/>
<evidence type="ECO:0000313" key="5">
    <source>
        <dbReference type="Proteomes" id="UP000093044"/>
    </source>
</evidence>
<feature type="domain" description="PurM-like C-terminal" evidence="3">
    <location>
        <begin position="159"/>
        <end position="307"/>
    </location>
</feature>
<dbReference type="Pfam" id="PF00586">
    <property type="entry name" value="AIRS"/>
    <property type="match status" value="1"/>
</dbReference>
<dbReference type="InterPro" id="IPR036921">
    <property type="entry name" value="PurM-like_N_sf"/>
</dbReference>
<dbReference type="GO" id="GO:0051604">
    <property type="term" value="P:protein maturation"/>
    <property type="evidence" value="ECO:0007669"/>
    <property type="project" value="TreeGrafter"/>
</dbReference>
<keyword evidence="5" id="KW-1185">Reference proteome</keyword>
<comment type="similarity">
    <text evidence="1">Belongs to the HypE family.</text>
</comment>
<dbReference type="SUPFAM" id="SSF56042">
    <property type="entry name" value="PurM C-terminal domain-like"/>
    <property type="match status" value="1"/>
</dbReference>
<dbReference type="AlphaFoldDB" id="A0A1B2I7M1"/>
<dbReference type="PIRSF" id="PIRSF005644">
    <property type="entry name" value="Hdrgns_mtr_HypE"/>
    <property type="match status" value="1"/>
</dbReference>
<name>A0A1B2I7M1_9BACT</name>
<evidence type="ECO:0000313" key="4">
    <source>
        <dbReference type="EMBL" id="ANZ45956.1"/>
    </source>
</evidence>
<dbReference type="Gene3D" id="3.90.650.10">
    <property type="entry name" value="PurM-like C-terminal domain"/>
    <property type="match status" value="1"/>
</dbReference>
<proteinExistence type="inferred from homology"/>
<evidence type="ECO:0000259" key="3">
    <source>
        <dbReference type="Pfam" id="PF02769"/>
    </source>
</evidence>
<dbReference type="InterPro" id="IPR036676">
    <property type="entry name" value="PurM-like_C_sf"/>
</dbReference>
<dbReference type="GeneID" id="83058796"/>
<dbReference type="SUPFAM" id="SSF55326">
    <property type="entry name" value="PurM N-terminal domain-like"/>
    <property type="match status" value="1"/>
</dbReference>
<feature type="domain" description="PurM-like N-terminal" evidence="2">
    <location>
        <begin position="41"/>
        <end position="147"/>
    </location>
</feature>
<dbReference type="PANTHER" id="PTHR30303:SF4">
    <property type="entry name" value="HYDROGENASE EXPRESSION_FORMATION PROTEIN HYPE"/>
    <property type="match status" value="1"/>
</dbReference>
<dbReference type="InterPro" id="IPR010918">
    <property type="entry name" value="PurM-like_C_dom"/>
</dbReference>
<dbReference type="EMBL" id="CP016757">
    <property type="protein sequence ID" value="ANZ45956.1"/>
    <property type="molecule type" value="Genomic_DNA"/>
</dbReference>